<feature type="transmembrane region" description="Helical" evidence="1">
    <location>
        <begin position="50"/>
        <end position="69"/>
    </location>
</feature>
<keyword evidence="1" id="KW-1133">Transmembrane helix</keyword>
<keyword evidence="1" id="KW-0472">Membrane</keyword>
<organism evidence="2 3">
    <name type="scientific">Micrococcus cohnii</name>
    <dbReference type="NCBI Taxonomy" id="993416"/>
    <lineage>
        <taxon>Bacteria</taxon>
        <taxon>Bacillati</taxon>
        <taxon>Actinomycetota</taxon>
        <taxon>Actinomycetes</taxon>
        <taxon>Micrococcales</taxon>
        <taxon>Micrococcaceae</taxon>
        <taxon>Micrococcus</taxon>
    </lineage>
</organism>
<dbReference type="EMBL" id="JACHNA010000001">
    <property type="protein sequence ID" value="MBB4736436.1"/>
    <property type="molecule type" value="Genomic_DNA"/>
</dbReference>
<dbReference type="AlphaFoldDB" id="A0A7W7GQQ3"/>
<sequence length="87" mass="9647">MILMRTPRKLREKAGINATARFSSGPGRRSSDVRYRRVRRSGRHPRFSPFLAGMAGALGSVVVLATGAIRGRARRRAEAGRSRDGRR</sequence>
<protein>
    <submittedName>
        <fullName evidence="2">Uncharacterized protein</fullName>
    </submittedName>
</protein>
<keyword evidence="3" id="KW-1185">Reference proteome</keyword>
<dbReference type="Proteomes" id="UP000540191">
    <property type="component" value="Unassembled WGS sequence"/>
</dbReference>
<accession>A0A7W7GQQ3</accession>
<name>A0A7W7GQQ3_9MICC</name>
<reference evidence="2 3" key="1">
    <citation type="submission" date="2020-08" db="EMBL/GenBank/DDBJ databases">
        <title>Sequencing the genomes of 1000 actinobacteria strains.</title>
        <authorList>
            <person name="Klenk H.-P."/>
        </authorList>
    </citation>
    <scope>NUCLEOTIDE SEQUENCE [LARGE SCALE GENOMIC DNA]</scope>
    <source>
        <strain evidence="2 3">DSM 23974</strain>
    </source>
</reference>
<evidence type="ECO:0000256" key="1">
    <source>
        <dbReference type="SAM" id="Phobius"/>
    </source>
</evidence>
<evidence type="ECO:0000313" key="2">
    <source>
        <dbReference type="EMBL" id="MBB4736436.1"/>
    </source>
</evidence>
<gene>
    <name evidence="2" type="ORF">HDA30_001944</name>
</gene>
<evidence type="ECO:0000313" key="3">
    <source>
        <dbReference type="Proteomes" id="UP000540191"/>
    </source>
</evidence>
<dbReference type="RefSeq" id="WP_158497041.1">
    <property type="nucleotide sequence ID" value="NZ_JACHNA010000001.1"/>
</dbReference>
<proteinExistence type="predicted"/>
<comment type="caution">
    <text evidence="2">The sequence shown here is derived from an EMBL/GenBank/DDBJ whole genome shotgun (WGS) entry which is preliminary data.</text>
</comment>
<keyword evidence="1" id="KW-0812">Transmembrane</keyword>